<name>A0A1L8QQP4_9ENTE</name>
<dbReference type="Gene3D" id="1.10.30.50">
    <property type="match status" value="1"/>
</dbReference>
<gene>
    <name evidence="2" type="ORF">RU93_GL000487</name>
</gene>
<dbReference type="GO" id="GO:0003676">
    <property type="term" value="F:nucleic acid binding"/>
    <property type="evidence" value="ECO:0007669"/>
    <property type="project" value="InterPro"/>
</dbReference>
<dbReference type="OrthoDB" id="9816185at2"/>
<feature type="domain" description="HNH nuclease" evidence="1">
    <location>
        <begin position="88"/>
        <end position="139"/>
    </location>
</feature>
<evidence type="ECO:0000313" key="3">
    <source>
        <dbReference type="Proteomes" id="UP000182149"/>
    </source>
</evidence>
<accession>A0A1L8QQP4</accession>
<evidence type="ECO:0000259" key="1">
    <source>
        <dbReference type="SMART" id="SM00507"/>
    </source>
</evidence>
<sequence>MFERKKIPDISVEEVVSFIKKSYQTDNIGYVSYITENYIIKSVAYEKEYQNAAERFHEIKAVKTVDRVDSKIATFFYTNKIIGNKIGNISSNILINSGGICAVCDSHADTLDHVLPKSKYVQYTITPINLVPLCSRCNRVKKDKVTNQNKIIFHPYFHDYGDMHGLVIDYKIRKNIYFSPSYKLGQNANISFKYNFEEVFKFNEVLSSLAGHEIIKLSRILINKTELSKKQVQEFLKTRKDGLMDGLDPQWKILLYELLIKEFDVFYEYEVLIKRQELK</sequence>
<dbReference type="CDD" id="cd00085">
    <property type="entry name" value="HNHc"/>
    <property type="match status" value="1"/>
</dbReference>
<reference evidence="2 3" key="1">
    <citation type="submission" date="2014-12" db="EMBL/GenBank/DDBJ databases">
        <title>Draft genome sequences of 29 type strains of Enterococci.</title>
        <authorList>
            <person name="Zhong Z."/>
            <person name="Sun Z."/>
            <person name="Liu W."/>
            <person name="Zhang W."/>
            <person name="Zhang H."/>
        </authorList>
    </citation>
    <scope>NUCLEOTIDE SEQUENCE [LARGE SCALE GENOMIC DNA]</scope>
    <source>
        <strain evidence="2 3">DSM 17690</strain>
    </source>
</reference>
<dbReference type="STRING" id="328396.RU93_GL000487"/>
<proteinExistence type="predicted"/>
<organism evidence="2 3">
    <name type="scientific">Enterococcus aquimarinus</name>
    <dbReference type="NCBI Taxonomy" id="328396"/>
    <lineage>
        <taxon>Bacteria</taxon>
        <taxon>Bacillati</taxon>
        <taxon>Bacillota</taxon>
        <taxon>Bacilli</taxon>
        <taxon>Lactobacillales</taxon>
        <taxon>Enterococcaceae</taxon>
        <taxon>Enterococcus</taxon>
    </lineage>
</organism>
<dbReference type="GO" id="GO:0008270">
    <property type="term" value="F:zinc ion binding"/>
    <property type="evidence" value="ECO:0007669"/>
    <property type="project" value="InterPro"/>
</dbReference>
<dbReference type="AlphaFoldDB" id="A0A1L8QQP4"/>
<evidence type="ECO:0000313" key="2">
    <source>
        <dbReference type="EMBL" id="OJG09848.1"/>
    </source>
</evidence>
<dbReference type="GO" id="GO:0004519">
    <property type="term" value="F:endonuclease activity"/>
    <property type="evidence" value="ECO:0007669"/>
    <property type="project" value="InterPro"/>
</dbReference>
<keyword evidence="3" id="KW-1185">Reference proteome</keyword>
<dbReference type="SMART" id="SM00507">
    <property type="entry name" value="HNHc"/>
    <property type="match status" value="1"/>
</dbReference>
<dbReference type="EMBL" id="JXKD01000012">
    <property type="protein sequence ID" value="OJG09848.1"/>
    <property type="molecule type" value="Genomic_DNA"/>
</dbReference>
<protein>
    <recommendedName>
        <fullName evidence="1">HNH nuclease domain-containing protein</fullName>
    </recommendedName>
</protein>
<dbReference type="Proteomes" id="UP000182149">
    <property type="component" value="Unassembled WGS sequence"/>
</dbReference>
<dbReference type="RefSeq" id="WP_071875197.1">
    <property type="nucleotide sequence ID" value="NZ_JBHSHF010000016.1"/>
</dbReference>
<dbReference type="InterPro" id="IPR003615">
    <property type="entry name" value="HNH_nuc"/>
</dbReference>
<dbReference type="InterPro" id="IPR002711">
    <property type="entry name" value="HNH"/>
</dbReference>
<dbReference type="Pfam" id="PF01844">
    <property type="entry name" value="HNH"/>
    <property type="match status" value="1"/>
</dbReference>
<comment type="caution">
    <text evidence="2">The sequence shown here is derived from an EMBL/GenBank/DDBJ whole genome shotgun (WGS) entry which is preliminary data.</text>
</comment>